<dbReference type="RefSeq" id="WP_205738662.1">
    <property type="nucleotide sequence ID" value="NZ_PNRE01000057.1"/>
</dbReference>
<dbReference type="InterPro" id="IPR011604">
    <property type="entry name" value="PDDEXK-like_dom_sf"/>
</dbReference>
<accession>A0A2N7TL55</accession>
<evidence type="ECO:0000313" key="3">
    <source>
        <dbReference type="Proteomes" id="UP000235346"/>
    </source>
</evidence>
<evidence type="ECO:0000313" key="2">
    <source>
        <dbReference type="EMBL" id="PMR68920.1"/>
    </source>
</evidence>
<dbReference type="Gene3D" id="3.90.320.10">
    <property type="match status" value="1"/>
</dbReference>
<proteinExistence type="predicted"/>
<keyword evidence="3" id="KW-1185">Reference proteome</keyword>
<dbReference type="InterPro" id="IPR011335">
    <property type="entry name" value="Restrct_endonuc-II-like"/>
</dbReference>
<dbReference type="AlphaFoldDB" id="A0A2N7TL55"/>
<evidence type="ECO:0000259" key="1">
    <source>
        <dbReference type="Pfam" id="PF12705"/>
    </source>
</evidence>
<dbReference type="SUPFAM" id="SSF52980">
    <property type="entry name" value="Restriction endonuclease-like"/>
    <property type="match status" value="1"/>
</dbReference>
<name>A0A2N7TL55_9GAMM</name>
<dbReference type="Pfam" id="PF12705">
    <property type="entry name" value="PDDEXK_1"/>
    <property type="match status" value="1"/>
</dbReference>
<dbReference type="Proteomes" id="UP000235346">
    <property type="component" value="Unassembled WGS sequence"/>
</dbReference>
<sequence length="201" mass="22095">YWEKGEWKETAPLPEAGQVRLGELGVYQVEMEFWFAASRVDTRALDAPVSAHTLGGAPRPALDADTLNGMLKGFIDLVFESGGRYYVLDWKSNHLGPDDDAYTPAAMRDAMLDKRYDLQAALYLLALHRLLKARLPDYDYDRHIGGSLTVFLRGVGSATATEGRGVHAERPPRALIETLDALFQGQAPAATTHSPQAEAPQ</sequence>
<dbReference type="EMBL" id="PNRE01000057">
    <property type="protein sequence ID" value="PMR68920.1"/>
    <property type="molecule type" value="Genomic_DNA"/>
</dbReference>
<comment type="caution">
    <text evidence="2">The sequence shown here is derived from an EMBL/GenBank/DDBJ whole genome shotgun (WGS) entry which is preliminary data.</text>
</comment>
<organism evidence="2 3">
    <name type="scientific">Halomonas heilongjiangensis</name>
    <dbReference type="NCBI Taxonomy" id="1387883"/>
    <lineage>
        <taxon>Bacteria</taxon>
        <taxon>Pseudomonadati</taxon>
        <taxon>Pseudomonadota</taxon>
        <taxon>Gammaproteobacteria</taxon>
        <taxon>Oceanospirillales</taxon>
        <taxon>Halomonadaceae</taxon>
        <taxon>Halomonas</taxon>
    </lineage>
</organism>
<protein>
    <submittedName>
        <fullName evidence="2">Exodeoxyribonuclease V subunit beta</fullName>
    </submittedName>
</protein>
<dbReference type="InterPro" id="IPR038726">
    <property type="entry name" value="PDDEXK_AddAB-type"/>
</dbReference>
<feature type="domain" description="PD-(D/E)XK endonuclease-like" evidence="1">
    <location>
        <begin position="70"/>
        <end position="151"/>
    </location>
</feature>
<gene>
    <name evidence="2" type="ORF">C1H66_12985</name>
</gene>
<dbReference type="CDD" id="cd22352">
    <property type="entry name" value="RecB_C-like"/>
    <property type="match status" value="1"/>
</dbReference>
<feature type="non-terminal residue" evidence="2">
    <location>
        <position position="1"/>
    </location>
</feature>
<reference evidence="2 3" key="1">
    <citation type="submission" date="2018-01" db="EMBL/GenBank/DDBJ databases">
        <title>Halomonas endophytica sp. nov., isolated from storage liquid in the stems of Populus euphratica.</title>
        <authorList>
            <person name="Chen C."/>
        </authorList>
    </citation>
    <scope>NUCLEOTIDE SEQUENCE [LARGE SCALE GENOMIC DNA]</scope>
    <source>
        <strain evidence="2 3">DSM 26881</strain>
    </source>
</reference>